<protein>
    <submittedName>
        <fullName evidence="2">Uncharacterized protein</fullName>
    </submittedName>
</protein>
<evidence type="ECO:0000313" key="2">
    <source>
        <dbReference type="EMBL" id="RAL49394.1"/>
    </source>
</evidence>
<name>A0A328DUK9_9ASTE</name>
<evidence type="ECO:0000256" key="1">
    <source>
        <dbReference type="SAM" id="MobiDB-lite"/>
    </source>
</evidence>
<sequence length="151" mass="16732">MSERRAPPTLLKHKSWSPDMYREEAWARRKGNNRRRGRTKSVTDDDLDELRGCIDLGFVFDPDSTDLDPNLAKTFPALDLFCAVNRKYSECLSRSSSTSTLASDSDTAAFSGSPSPSPVIDLGEDPATVKSRLKQWAQVVACSVRQSAPIH</sequence>
<dbReference type="PANTHER" id="PTHR31865:SF1">
    <property type="entry name" value="INSERTASE, PUTATIVE (DUF1685)-RELATED"/>
    <property type="match status" value="1"/>
</dbReference>
<dbReference type="Pfam" id="PF07939">
    <property type="entry name" value="DUF1685"/>
    <property type="match status" value="1"/>
</dbReference>
<feature type="region of interest" description="Disordered" evidence="1">
    <location>
        <begin position="96"/>
        <end position="124"/>
    </location>
</feature>
<dbReference type="EMBL" id="NQVE01000082">
    <property type="protein sequence ID" value="RAL49394.1"/>
    <property type="molecule type" value="Genomic_DNA"/>
</dbReference>
<reference evidence="2 3" key="1">
    <citation type="submission" date="2018-06" db="EMBL/GenBank/DDBJ databases">
        <title>The Genome of Cuscuta australis (Dodder) Provides Insight into the Evolution of Plant Parasitism.</title>
        <authorList>
            <person name="Liu H."/>
        </authorList>
    </citation>
    <scope>NUCLEOTIDE SEQUENCE [LARGE SCALE GENOMIC DNA]</scope>
    <source>
        <strain evidence="3">cv. Yunnan</strain>
        <tissue evidence="2">Vines</tissue>
    </source>
</reference>
<keyword evidence="3" id="KW-1185">Reference proteome</keyword>
<dbReference type="InterPro" id="IPR012881">
    <property type="entry name" value="DUF1685"/>
</dbReference>
<feature type="compositionally biased region" description="Low complexity" evidence="1">
    <location>
        <begin position="96"/>
        <end position="111"/>
    </location>
</feature>
<organism evidence="2 3">
    <name type="scientific">Cuscuta australis</name>
    <dbReference type="NCBI Taxonomy" id="267555"/>
    <lineage>
        <taxon>Eukaryota</taxon>
        <taxon>Viridiplantae</taxon>
        <taxon>Streptophyta</taxon>
        <taxon>Embryophyta</taxon>
        <taxon>Tracheophyta</taxon>
        <taxon>Spermatophyta</taxon>
        <taxon>Magnoliopsida</taxon>
        <taxon>eudicotyledons</taxon>
        <taxon>Gunneridae</taxon>
        <taxon>Pentapetalae</taxon>
        <taxon>asterids</taxon>
        <taxon>lamiids</taxon>
        <taxon>Solanales</taxon>
        <taxon>Convolvulaceae</taxon>
        <taxon>Cuscuteae</taxon>
        <taxon>Cuscuta</taxon>
        <taxon>Cuscuta subgen. Grammica</taxon>
        <taxon>Cuscuta sect. Cleistogrammica</taxon>
    </lineage>
</organism>
<dbReference type="Proteomes" id="UP000249390">
    <property type="component" value="Unassembled WGS sequence"/>
</dbReference>
<dbReference type="PANTHER" id="PTHR31865">
    <property type="entry name" value="OSJNBA0071G03.3 PROTEIN"/>
    <property type="match status" value="1"/>
</dbReference>
<dbReference type="AlphaFoldDB" id="A0A328DUK9"/>
<proteinExistence type="predicted"/>
<comment type="caution">
    <text evidence="2">The sequence shown here is derived from an EMBL/GenBank/DDBJ whole genome shotgun (WGS) entry which is preliminary data.</text>
</comment>
<accession>A0A328DUK9</accession>
<evidence type="ECO:0000313" key="3">
    <source>
        <dbReference type="Proteomes" id="UP000249390"/>
    </source>
</evidence>
<gene>
    <name evidence="2" type="ORF">DM860_012827</name>
</gene>